<dbReference type="FunFam" id="3.10.310.10:FF:000003">
    <property type="entry name" value="Proline racemase"/>
    <property type="match status" value="1"/>
</dbReference>
<reference evidence="5" key="1">
    <citation type="submission" date="2003-08" db="EMBL/GenBank/DDBJ databases">
        <authorList>
            <person name="Birren B."/>
            <person name="Nusbaum C."/>
            <person name="Abebe A."/>
            <person name="Abouelleil A."/>
            <person name="Adekoya E."/>
            <person name="Ait-zahra M."/>
            <person name="Allen N."/>
            <person name="Allen T."/>
            <person name="An P."/>
            <person name="Anderson M."/>
            <person name="Anderson S."/>
            <person name="Arachchi H."/>
            <person name="Armbruster J."/>
            <person name="Bachantsang P."/>
            <person name="Baldwin J."/>
            <person name="Barry A."/>
            <person name="Bayul T."/>
            <person name="Blitshsteyn B."/>
            <person name="Bloom T."/>
            <person name="Blye J."/>
            <person name="Boguslavskiy L."/>
            <person name="Borowsky M."/>
            <person name="Boukhgalter B."/>
            <person name="Brunache A."/>
            <person name="Butler J."/>
            <person name="Calixte N."/>
            <person name="Calvo S."/>
            <person name="Camarata J."/>
            <person name="Campo K."/>
            <person name="Chang J."/>
            <person name="Cheshatsang Y."/>
            <person name="Citroen M."/>
            <person name="Collymore A."/>
            <person name="Considine T."/>
            <person name="Cook A."/>
            <person name="Cooke P."/>
            <person name="Corum B."/>
            <person name="Cuomo C."/>
            <person name="David R."/>
            <person name="Dawoe T."/>
            <person name="Degray S."/>
            <person name="Dodge S."/>
            <person name="Dooley K."/>
            <person name="Dorje P."/>
            <person name="Dorjee K."/>
            <person name="Dorris L."/>
            <person name="Duffey N."/>
            <person name="Dupes A."/>
            <person name="Elkins T."/>
            <person name="Engels R."/>
            <person name="Erickson J."/>
            <person name="Farina A."/>
            <person name="Faro S."/>
            <person name="Ferreira P."/>
            <person name="Fischer H."/>
            <person name="Fitzgerald M."/>
            <person name="Foley K."/>
            <person name="Gage D."/>
            <person name="Galagan J."/>
            <person name="Gearin G."/>
            <person name="Gnerre S."/>
            <person name="Gnirke A."/>
            <person name="Goyette A."/>
            <person name="Graham J."/>
            <person name="Grandbois E."/>
            <person name="Gyaltsen K."/>
            <person name="Hafez N."/>
            <person name="Hagopian D."/>
            <person name="Hagos B."/>
            <person name="Hall J."/>
            <person name="Hatcher B."/>
            <person name="Heller A."/>
            <person name="Higgins H."/>
            <person name="Honan T."/>
            <person name="Horn A."/>
            <person name="Houde N."/>
            <person name="Hughes L."/>
            <person name="Hulme W."/>
            <person name="Husby E."/>
            <person name="Iliev I."/>
            <person name="Jaffe D."/>
            <person name="Jones C."/>
            <person name="Kamal M."/>
            <person name="Kamat A."/>
            <person name="Kamvysselis M."/>
            <person name="Karlsson E."/>
            <person name="Kells C."/>
            <person name="Kieu A."/>
            <person name="Kisner P."/>
            <person name="Kodira C."/>
            <person name="Kulbokas E."/>
            <person name="Labutti K."/>
            <person name="Lama D."/>
            <person name="Landers T."/>
            <person name="Leger J."/>
            <person name="Levine S."/>
            <person name="Lewis D."/>
            <person name="Lewis T."/>
            <person name="Lindblad-toh K."/>
            <person name="Liu X."/>
            <person name="Lokyitsang T."/>
            <person name="Lokyitsang Y."/>
            <person name="Lucien O."/>
            <person name="Lui A."/>
            <person name="Ma L.J."/>
            <person name="Mabbitt R."/>
            <person name="Macdonald J."/>
            <person name="Maclean C."/>
            <person name="Major J."/>
            <person name="Manning J."/>
            <person name="Marabella R."/>
            <person name="Maru K."/>
            <person name="Matthews C."/>
            <person name="Mauceli E."/>
            <person name="Mccarthy M."/>
            <person name="Mcdonough S."/>
            <person name="Mcghee T."/>
            <person name="Meldrim J."/>
            <person name="Meneus L."/>
            <person name="Mesirov J."/>
            <person name="Mihalev A."/>
            <person name="Mihova T."/>
            <person name="Mikkelsen T."/>
            <person name="Mlenga V."/>
            <person name="Moru K."/>
            <person name="Mozes J."/>
            <person name="Mulrain L."/>
            <person name="Munson G."/>
            <person name="Naylor J."/>
            <person name="Newes C."/>
            <person name="Nguyen C."/>
            <person name="Nguyen N."/>
            <person name="Nguyen T."/>
            <person name="Nicol R."/>
            <person name="Nielsen C."/>
            <person name="Nizzari M."/>
            <person name="Norbu C."/>
            <person name="Norbu N."/>
            <person name="O'donnell P."/>
            <person name="Okoawo O."/>
            <person name="O'leary S."/>
            <person name="Omotosho B."/>
            <person name="O'neill K."/>
            <person name="Osman S."/>
            <person name="Parker S."/>
            <person name="Perrin D."/>
            <person name="Phunkhang P."/>
            <person name="Piqani B."/>
            <person name="Purcell S."/>
            <person name="Rachupka T."/>
            <person name="Ramasamy U."/>
            <person name="Rameau R."/>
            <person name="Ray V."/>
            <person name="Raymond C."/>
            <person name="Retta R."/>
            <person name="Richardson S."/>
            <person name="Rise C."/>
            <person name="Rodriguez J."/>
            <person name="Rogers J."/>
            <person name="Rogov P."/>
            <person name="Rutman M."/>
            <person name="Schupbach R."/>
            <person name="Seaman C."/>
            <person name="Settipalli S."/>
            <person name="Sharpe T."/>
            <person name="Sheridan J."/>
            <person name="Sherpa N."/>
            <person name="Shi J."/>
            <person name="Smirnov S."/>
            <person name="Smith C."/>
            <person name="Sougnez C."/>
            <person name="Spencer B."/>
            <person name="Stalker J."/>
            <person name="Stange-thomann N."/>
            <person name="Stavropoulos S."/>
            <person name="Stetson K."/>
            <person name="Stone C."/>
            <person name="Stone S."/>
            <person name="Stubbs M."/>
            <person name="Talamas J."/>
            <person name="Tchuinga P."/>
            <person name="Tenzing P."/>
            <person name="Tesfaye S."/>
            <person name="Theodore J."/>
            <person name="Thoulutsang Y."/>
            <person name="Topham K."/>
            <person name="Towey S."/>
            <person name="Tsamla T."/>
            <person name="Tsomo N."/>
            <person name="Vallee D."/>
            <person name="Vassiliev H."/>
            <person name="Venkataraman V."/>
            <person name="Vinson J."/>
            <person name="Vo A."/>
            <person name="Wade C."/>
            <person name="Wang S."/>
            <person name="Wangchuk T."/>
            <person name="Wangdi T."/>
            <person name="Whittaker C."/>
            <person name="Wilkinson J."/>
            <person name="Wu Y."/>
            <person name="Wyman D."/>
            <person name="Yadav S."/>
            <person name="Yang S."/>
            <person name="Yang X."/>
            <person name="Yeager S."/>
            <person name="Yee E."/>
            <person name="Young G."/>
            <person name="Zainoun J."/>
            <person name="Zembeck L."/>
            <person name="Zimmer A."/>
            <person name="Zody M."/>
            <person name="Lander E."/>
        </authorList>
    </citation>
    <scope>NUCLEOTIDE SEQUENCE [LARGE SCALE GENOMIC DNA]</scope>
</reference>
<reference evidence="4" key="2">
    <citation type="submission" date="2025-08" db="UniProtKB">
        <authorList>
            <consortium name="Ensembl"/>
        </authorList>
    </citation>
    <scope>IDENTIFICATION</scope>
</reference>
<dbReference type="SUPFAM" id="SSF54506">
    <property type="entry name" value="Diaminopimelate epimerase-like"/>
    <property type="match status" value="1"/>
</dbReference>
<dbReference type="EC" id="4.2.1.77" evidence="3"/>
<evidence type="ECO:0000313" key="5">
    <source>
        <dbReference type="Proteomes" id="UP000007875"/>
    </source>
</evidence>
<organism evidence="4 5">
    <name type="scientific">Ciona savignyi</name>
    <name type="common">Pacific transparent sea squirt</name>
    <dbReference type="NCBI Taxonomy" id="51511"/>
    <lineage>
        <taxon>Eukaryota</taxon>
        <taxon>Metazoa</taxon>
        <taxon>Chordata</taxon>
        <taxon>Tunicata</taxon>
        <taxon>Ascidiacea</taxon>
        <taxon>Phlebobranchia</taxon>
        <taxon>Cionidae</taxon>
        <taxon>Ciona</taxon>
    </lineage>
</organism>
<reference evidence="4" key="3">
    <citation type="submission" date="2025-09" db="UniProtKB">
        <authorList>
            <consortium name="Ensembl"/>
        </authorList>
    </citation>
    <scope>IDENTIFICATION</scope>
</reference>
<dbReference type="PIRSF" id="PIRSF029792">
    <property type="entry name" value="Pro_racemase"/>
    <property type="match status" value="1"/>
</dbReference>
<comment type="catalytic activity">
    <reaction evidence="1">
        <text>trans-3-hydroxy-L-proline = 1-pyrroline-2-carboxylate + H2O</text>
        <dbReference type="Rhea" id="RHEA:10320"/>
        <dbReference type="ChEBI" id="CHEBI:15377"/>
        <dbReference type="ChEBI" id="CHEBI:39785"/>
        <dbReference type="ChEBI" id="CHEBI:57938"/>
        <dbReference type="EC" id="4.2.1.77"/>
    </reaction>
</comment>
<protein>
    <recommendedName>
        <fullName evidence="3">trans-L-3-hydroxyproline dehydratase</fullName>
        <ecNumber evidence="3">4.2.1.77</ecNumber>
    </recommendedName>
</protein>
<dbReference type="Ensembl" id="ENSCSAVT00000010919.1">
    <property type="protein sequence ID" value="ENSCSAVP00000010789.1"/>
    <property type="gene ID" value="ENSCSAVG00000006328.1"/>
</dbReference>
<comment type="similarity">
    <text evidence="2">Belongs to the proline racemase family.</text>
</comment>
<dbReference type="Gene3D" id="3.10.310.10">
    <property type="entry name" value="Diaminopimelate Epimerase, Chain A, domain 1"/>
    <property type="match status" value="2"/>
</dbReference>
<dbReference type="PANTHER" id="PTHR33442:SF1">
    <property type="entry name" value="TRANS-3-HYDROXY-L-PROLINE DEHYDRATASE"/>
    <property type="match status" value="1"/>
</dbReference>
<proteinExistence type="inferred from homology"/>
<dbReference type="OMA" id="SHVLWTG"/>
<evidence type="ECO:0000256" key="1">
    <source>
        <dbReference type="ARBA" id="ARBA00001148"/>
    </source>
</evidence>
<evidence type="ECO:0000313" key="4">
    <source>
        <dbReference type="Ensembl" id="ENSCSAVP00000010789.1"/>
    </source>
</evidence>
<dbReference type="STRING" id="51511.ENSCSAVP00000010789"/>
<keyword evidence="5" id="KW-1185">Reference proteome</keyword>
<dbReference type="GeneTree" id="ENSGT00390000002032"/>
<dbReference type="Pfam" id="PF05544">
    <property type="entry name" value="Pro_racemase"/>
    <property type="match status" value="1"/>
</dbReference>
<dbReference type="Proteomes" id="UP000007875">
    <property type="component" value="Unassembled WGS sequence"/>
</dbReference>
<dbReference type="InterPro" id="IPR008794">
    <property type="entry name" value="Pro_racemase_fam"/>
</dbReference>
<evidence type="ECO:0000256" key="3">
    <source>
        <dbReference type="ARBA" id="ARBA00013105"/>
    </source>
</evidence>
<dbReference type="AlphaFoldDB" id="H2YZM7"/>
<accession>H2YZM7</accession>
<name>H2YZM7_CIOSA</name>
<dbReference type="PANTHER" id="PTHR33442">
    <property type="entry name" value="TRANS-3-HYDROXY-L-PROLINE DEHYDRATASE"/>
    <property type="match status" value="1"/>
</dbReference>
<dbReference type="eggNOG" id="ENOG502QRPF">
    <property type="taxonomic scope" value="Eukaryota"/>
</dbReference>
<evidence type="ECO:0000256" key="2">
    <source>
        <dbReference type="ARBA" id="ARBA00007529"/>
    </source>
</evidence>
<sequence>IRTVEMHTGGMPLRIIEAGYPEIRGDTILEKRAFVRDNLDYLRKFLMFEPRGHYDMYGALLVEPDAPGANAAVLFLHNEGYSTMCGHAIVALGRYCVDKKMVQYQEPETKVNIQCPCGLVEAYVSCSNGFTDEVRFLSVPSFVYKMDVALEVPKYGEVVVDISYGGAFYAVLPISSVGLDFEKDTIADIVAAAKEIKKECKRSIPLVHPEEPDLAFFYGVIFTDGNDTDHTTPSYNIVEFANEQIDRSPCGSGVTARMALMFTRNKIKLGEKKVISNPSTKSSFSAKVVKVWLFEVSGNGYYTGSCIFTAEDKDIHQNGFLIK</sequence>
<dbReference type="SFLD" id="SFLDS00028">
    <property type="entry name" value="Proline_Racemase"/>
    <property type="match status" value="1"/>
</dbReference>
<dbReference type="InParanoid" id="H2YZM7"/>
<dbReference type="GO" id="GO:0050346">
    <property type="term" value="F:trans-L-3-hydroxyproline dehydratase activity"/>
    <property type="evidence" value="ECO:0007669"/>
    <property type="project" value="UniProtKB-EC"/>
</dbReference>
<dbReference type="HOGENOM" id="CLU_036729_0_0_1"/>